<gene>
    <name evidence="2" type="primary">CG42869-RA</name>
</gene>
<dbReference type="VEuPathDB" id="VectorBase:FBgn0262143"/>
<dbReference type="HOGENOM" id="CLU_3016400_0_0_1"/>
<proteinExistence type="evidence at transcript level"/>
<evidence type="ECO:0000313" key="2">
    <source>
        <dbReference type="EMBL" id="ADZ74170.2"/>
    </source>
</evidence>
<feature type="chain" id="PRO_5003282395" evidence="1">
    <location>
        <begin position="27"/>
        <end position="74"/>
    </location>
</feature>
<keyword evidence="1" id="KW-0732">Signal</keyword>
<sequence length="74" mass="8091">TLNFSSTKMLIARLAFLVSILGIVVGFQKLDSTSSPTTTSTMRSAPYCQPSGGYCRMHMDCCSRMCIQVSAECR</sequence>
<dbReference type="OrthoDB" id="7863795at2759"/>
<protein>
    <submittedName>
        <fullName evidence="2">MIP29231p1</fullName>
    </submittedName>
</protein>
<dbReference type="Bgee" id="FBgn0262143">
    <property type="expression patterns" value="Expressed in spermatid in male reproductive gland and 11 other cell types or tissues"/>
</dbReference>
<name>F2FB56_DROME</name>
<accession>F2FB56</accession>
<dbReference type="EMBL" id="BT126143">
    <property type="protein sequence ID" value="ADZ74170.2"/>
    <property type="molecule type" value="mRNA"/>
</dbReference>
<reference evidence="2" key="1">
    <citation type="submission" date="2011-09" db="EMBL/GenBank/DDBJ databases">
        <authorList>
            <person name="Carlson J."/>
            <person name="Booth B."/>
            <person name="Frise E."/>
            <person name="Sandler J."/>
            <person name="Wan K."/>
            <person name="Yu C."/>
            <person name="Celniker S."/>
        </authorList>
    </citation>
    <scope>NUCLEOTIDE SEQUENCE</scope>
</reference>
<feature type="signal peptide" evidence="1">
    <location>
        <begin position="1"/>
        <end position="26"/>
    </location>
</feature>
<dbReference type="ExpressionAtlas" id="F2FB56">
    <property type="expression patterns" value="baseline and differential"/>
</dbReference>
<evidence type="ECO:0000256" key="1">
    <source>
        <dbReference type="SAM" id="SignalP"/>
    </source>
</evidence>
<feature type="non-terminal residue" evidence="2">
    <location>
        <position position="1"/>
    </location>
</feature>
<dbReference type="AlphaFoldDB" id="F2FB56"/>
<organism evidence="2">
    <name type="scientific">Drosophila melanogaster</name>
    <name type="common">Fruit fly</name>
    <dbReference type="NCBI Taxonomy" id="7227"/>
    <lineage>
        <taxon>Eukaryota</taxon>
        <taxon>Metazoa</taxon>
        <taxon>Ecdysozoa</taxon>
        <taxon>Arthropoda</taxon>
        <taxon>Hexapoda</taxon>
        <taxon>Insecta</taxon>
        <taxon>Pterygota</taxon>
        <taxon>Neoptera</taxon>
        <taxon>Endopterygota</taxon>
        <taxon>Diptera</taxon>
        <taxon>Brachycera</taxon>
        <taxon>Muscomorpha</taxon>
        <taxon>Ephydroidea</taxon>
        <taxon>Drosophilidae</taxon>
        <taxon>Drosophila</taxon>
        <taxon>Sophophora</taxon>
    </lineage>
</organism>